<dbReference type="EMBL" id="BEGY01000032">
    <property type="protein sequence ID" value="GAX78426.1"/>
    <property type="molecule type" value="Genomic_DNA"/>
</dbReference>
<comment type="caution">
    <text evidence="2">The sequence shown here is derived from an EMBL/GenBank/DDBJ whole genome shotgun (WGS) entry which is preliminary data.</text>
</comment>
<accession>A0A250X5W1</accession>
<feature type="region of interest" description="Disordered" evidence="1">
    <location>
        <begin position="210"/>
        <end position="232"/>
    </location>
</feature>
<evidence type="ECO:0000256" key="1">
    <source>
        <dbReference type="SAM" id="MobiDB-lite"/>
    </source>
</evidence>
<evidence type="ECO:0000313" key="3">
    <source>
        <dbReference type="Proteomes" id="UP000232323"/>
    </source>
</evidence>
<sequence>MQDSLDEQINLDDMLTDDLLFEIGMHSFQEGEDGLDNMSLSGLFAVPSEGDFSMSSFDISSIPLPPEVDLSDDNWIFAGLDEVASINEASNKVLGNVPSADGCAAGSCGRPSLPLSSLTAQSAILLHSSESTEEKSRHRPVLQAAMLDRSASLSLPLQETSTAYDAALCTFLASDHHPRVMAYTAACTCTAAGSAEVCNATGLQEPSVFPPHHGSPDSAAFMTDHDSQTSHQTPLSAHIPQLECNITRGSSQNKTGMKGLAGSGAASLLPCGSEQGSNPTVPQNYAGMKLHPHFMTDLRLRCLLQSGAGEEEQGAGPAIRSSSSHPQTQQAAAQPCSEQPAEALFLIFGMELARVLKERRQRGLKASYQALYFHQEDRLPRRRGSNGSKGYESINKNCSVESPKSSILNITHPVQNAKVPCMPASMTARLLDRSARNAASYLMKKTSSSLNKGFEVDILKLEIEFEQKLRLSRRLLEENEGLVSKERILKMEAGGGDWIIQCSNSQGLSSHVVEMIEEYQNPILKIKTRSSLTKDSSEFTLKNFMLVWQNLYHQLSLWISEEGPANTSESILKRLTIISKRILNWITTISFNRTEVICEAYVYNLDSGQPLERSAQFWVEVALKLHLSNEQYKHFQDAWNIHSASMQAGAVKQAELQLQISSVLEEGWMQLLRVSSALPKDDKGLYIDPDDLLQKYDAQYRQLNSLDYLVCGLVAEILSPWQLCACVVYAYPSFPSMKGLLKAAAVINKARIMRSSSGAKHQQKIISTRSAPS</sequence>
<dbReference type="Proteomes" id="UP000232323">
    <property type="component" value="Unassembled WGS sequence"/>
</dbReference>
<keyword evidence="3" id="KW-1185">Reference proteome</keyword>
<proteinExistence type="predicted"/>
<gene>
    <name evidence="2" type="ORF">CEUSTIGMA_g5867.t1</name>
</gene>
<evidence type="ECO:0000313" key="2">
    <source>
        <dbReference type="EMBL" id="GAX78426.1"/>
    </source>
</evidence>
<reference evidence="2 3" key="1">
    <citation type="submission" date="2017-08" db="EMBL/GenBank/DDBJ databases">
        <title>Acidophilic green algal genome provides insights into adaptation to an acidic environment.</title>
        <authorList>
            <person name="Hirooka S."/>
            <person name="Hirose Y."/>
            <person name="Kanesaki Y."/>
            <person name="Higuchi S."/>
            <person name="Fujiwara T."/>
            <person name="Onuma R."/>
            <person name="Era A."/>
            <person name="Ohbayashi R."/>
            <person name="Uzuka A."/>
            <person name="Nozaki H."/>
            <person name="Yoshikawa H."/>
            <person name="Miyagishima S.Y."/>
        </authorList>
    </citation>
    <scope>NUCLEOTIDE SEQUENCE [LARGE SCALE GENOMIC DNA]</scope>
    <source>
        <strain evidence="2 3">NIES-2499</strain>
    </source>
</reference>
<dbReference type="AlphaFoldDB" id="A0A250X5W1"/>
<feature type="region of interest" description="Disordered" evidence="1">
    <location>
        <begin position="309"/>
        <end position="335"/>
    </location>
</feature>
<feature type="compositionally biased region" description="Polar residues" evidence="1">
    <location>
        <begin position="320"/>
        <end position="332"/>
    </location>
</feature>
<organism evidence="2 3">
    <name type="scientific">Chlamydomonas eustigma</name>
    <dbReference type="NCBI Taxonomy" id="1157962"/>
    <lineage>
        <taxon>Eukaryota</taxon>
        <taxon>Viridiplantae</taxon>
        <taxon>Chlorophyta</taxon>
        <taxon>core chlorophytes</taxon>
        <taxon>Chlorophyceae</taxon>
        <taxon>CS clade</taxon>
        <taxon>Chlamydomonadales</taxon>
        <taxon>Chlamydomonadaceae</taxon>
        <taxon>Chlamydomonas</taxon>
    </lineage>
</organism>
<protein>
    <submittedName>
        <fullName evidence="2">Uncharacterized protein</fullName>
    </submittedName>
</protein>
<name>A0A250X5W1_9CHLO</name>